<dbReference type="EMBL" id="UFSO01000002">
    <property type="protein sequence ID" value="SSY70557.1"/>
    <property type="molecule type" value="Genomic_DNA"/>
</dbReference>
<dbReference type="RefSeq" id="WP_034292967.1">
    <property type="nucleotide sequence ID" value="NZ_CP091519.2"/>
</dbReference>
<dbReference type="OrthoDB" id="8602936at2"/>
<evidence type="ECO:0000256" key="1">
    <source>
        <dbReference type="SAM" id="SignalP"/>
    </source>
</evidence>
<dbReference type="STRING" id="1120980.GCA_000745955_01371"/>
<keyword evidence="3" id="KW-1185">Reference proteome</keyword>
<dbReference type="Proteomes" id="UP000254209">
    <property type="component" value="Unassembled WGS sequence"/>
</dbReference>
<gene>
    <name evidence="2" type="ORF">NCTC10283_00658</name>
</gene>
<accession>A0A376BLA1</accession>
<feature type="chain" id="PRO_5016828831" description="Lipoprotein" evidence="1">
    <location>
        <begin position="21"/>
        <end position="65"/>
    </location>
</feature>
<protein>
    <recommendedName>
        <fullName evidence="4">Lipoprotein</fullName>
    </recommendedName>
</protein>
<evidence type="ECO:0008006" key="4">
    <source>
        <dbReference type="Google" id="ProtNLM"/>
    </source>
</evidence>
<name>A0A376BLA1_9NEIS</name>
<sequence length="65" mass="7289">MKTVVLLSVLALSACTWEFATDQHGKTQIRQKYPTGAGVYYTNGAASQNTHYHEMRPQQHVVLPD</sequence>
<evidence type="ECO:0000313" key="3">
    <source>
        <dbReference type="Proteomes" id="UP000254209"/>
    </source>
</evidence>
<proteinExistence type="predicted"/>
<reference evidence="2 3" key="1">
    <citation type="submission" date="2018-06" db="EMBL/GenBank/DDBJ databases">
        <authorList>
            <consortium name="Pathogen Informatics"/>
            <person name="Doyle S."/>
        </authorList>
    </citation>
    <scope>NUCLEOTIDE SEQUENCE [LARGE SCALE GENOMIC DNA]</scope>
    <source>
        <strain evidence="2 3">NCTC10283</strain>
    </source>
</reference>
<dbReference type="PROSITE" id="PS51257">
    <property type="entry name" value="PROKAR_LIPOPROTEIN"/>
    <property type="match status" value="1"/>
</dbReference>
<evidence type="ECO:0000313" key="2">
    <source>
        <dbReference type="EMBL" id="SSY70557.1"/>
    </source>
</evidence>
<feature type="signal peptide" evidence="1">
    <location>
        <begin position="1"/>
        <end position="20"/>
    </location>
</feature>
<dbReference type="AlphaFoldDB" id="A0A376BLA1"/>
<organism evidence="2 3">
    <name type="scientific">Alysiella crassa</name>
    <dbReference type="NCBI Taxonomy" id="153491"/>
    <lineage>
        <taxon>Bacteria</taxon>
        <taxon>Pseudomonadati</taxon>
        <taxon>Pseudomonadota</taxon>
        <taxon>Betaproteobacteria</taxon>
        <taxon>Neisseriales</taxon>
        <taxon>Neisseriaceae</taxon>
        <taxon>Alysiella</taxon>
    </lineage>
</organism>
<keyword evidence="1" id="KW-0732">Signal</keyword>